<dbReference type="KEGG" id="bcom:BAUCODRAFT_30250"/>
<dbReference type="EMBL" id="KB445551">
    <property type="protein sequence ID" value="EMC99837.1"/>
    <property type="molecule type" value="Genomic_DNA"/>
</dbReference>
<evidence type="ECO:0000256" key="1">
    <source>
        <dbReference type="SAM" id="MobiDB-lite"/>
    </source>
</evidence>
<dbReference type="GeneID" id="19111163"/>
<name>M2LYQ6_BAUPA</name>
<keyword evidence="3" id="KW-1185">Reference proteome</keyword>
<proteinExistence type="predicted"/>
<dbReference type="AlphaFoldDB" id="M2LYQ6"/>
<reference evidence="2 3" key="1">
    <citation type="journal article" date="2012" name="PLoS Pathog.">
        <title>Diverse lifestyles and strategies of plant pathogenesis encoded in the genomes of eighteen Dothideomycetes fungi.</title>
        <authorList>
            <person name="Ohm R.A."/>
            <person name="Feau N."/>
            <person name="Henrissat B."/>
            <person name="Schoch C.L."/>
            <person name="Horwitz B.A."/>
            <person name="Barry K.W."/>
            <person name="Condon B.J."/>
            <person name="Copeland A.C."/>
            <person name="Dhillon B."/>
            <person name="Glaser F."/>
            <person name="Hesse C.N."/>
            <person name="Kosti I."/>
            <person name="LaButti K."/>
            <person name="Lindquist E.A."/>
            <person name="Lucas S."/>
            <person name="Salamov A.A."/>
            <person name="Bradshaw R.E."/>
            <person name="Ciuffetti L."/>
            <person name="Hamelin R.C."/>
            <person name="Kema G.H.J."/>
            <person name="Lawrence C."/>
            <person name="Scott J.A."/>
            <person name="Spatafora J.W."/>
            <person name="Turgeon B.G."/>
            <person name="de Wit P.J.G.M."/>
            <person name="Zhong S."/>
            <person name="Goodwin S.B."/>
            <person name="Grigoriev I.V."/>
        </authorList>
    </citation>
    <scope>NUCLEOTIDE SEQUENCE [LARGE SCALE GENOMIC DNA]</scope>
    <source>
        <strain evidence="2 3">UAMH 10762</strain>
    </source>
</reference>
<accession>M2LYQ6</accession>
<protein>
    <submittedName>
        <fullName evidence="2">Uncharacterized protein</fullName>
    </submittedName>
</protein>
<feature type="compositionally biased region" description="Basic residues" evidence="1">
    <location>
        <begin position="91"/>
        <end position="105"/>
    </location>
</feature>
<feature type="region of interest" description="Disordered" evidence="1">
    <location>
        <begin position="34"/>
        <end position="142"/>
    </location>
</feature>
<evidence type="ECO:0000313" key="2">
    <source>
        <dbReference type="EMBL" id="EMC99837.1"/>
    </source>
</evidence>
<dbReference type="RefSeq" id="XP_007672981.1">
    <property type="nucleotide sequence ID" value="XM_007674791.1"/>
</dbReference>
<gene>
    <name evidence="2" type="ORF">BAUCODRAFT_30250</name>
</gene>
<evidence type="ECO:0000313" key="3">
    <source>
        <dbReference type="Proteomes" id="UP000011761"/>
    </source>
</evidence>
<organism evidence="2 3">
    <name type="scientific">Baudoinia panamericana (strain UAMH 10762)</name>
    <name type="common">Angels' share fungus</name>
    <name type="synonym">Baudoinia compniacensis (strain UAMH 10762)</name>
    <dbReference type="NCBI Taxonomy" id="717646"/>
    <lineage>
        <taxon>Eukaryota</taxon>
        <taxon>Fungi</taxon>
        <taxon>Dikarya</taxon>
        <taxon>Ascomycota</taxon>
        <taxon>Pezizomycotina</taxon>
        <taxon>Dothideomycetes</taxon>
        <taxon>Dothideomycetidae</taxon>
        <taxon>Mycosphaerellales</taxon>
        <taxon>Teratosphaeriaceae</taxon>
        <taxon>Baudoinia</taxon>
    </lineage>
</organism>
<dbReference type="Proteomes" id="UP000011761">
    <property type="component" value="Unassembled WGS sequence"/>
</dbReference>
<feature type="compositionally biased region" description="Basic and acidic residues" evidence="1">
    <location>
        <begin position="49"/>
        <end position="81"/>
    </location>
</feature>
<dbReference type="HOGENOM" id="CLU_1815455_0_0_1"/>
<sequence>MAGCHGHSLWHWDSASFDASMRLVSDAARRLGSREKTVGDMQRCSSGMEETRKTMRLDAHARKNKEKTESAEPGSRTERSSRVCGNEAHARKWRKKEGVRHRAHAQKGNARKTSGVGAHARSKRRQEHAAPTGAHTRSKEEQ</sequence>